<dbReference type="Proteomes" id="UP000176562">
    <property type="component" value="Chromosome"/>
</dbReference>
<dbReference type="CDD" id="cd00081">
    <property type="entry name" value="Hint"/>
    <property type="match status" value="1"/>
</dbReference>
<dbReference type="InterPro" id="IPR049804">
    <property type="entry name" value="Choice_anch_L"/>
</dbReference>
<dbReference type="InterPro" id="IPR003587">
    <property type="entry name" value="Hint_dom_N"/>
</dbReference>
<name>A0A1D9MEL5_9RHOB</name>
<keyword evidence="2" id="KW-0808">Transferase</keyword>
<dbReference type="Pfam" id="PF17963">
    <property type="entry name" value="Big_9"/>
    <property type="match status" value="1"/>
</dbReference>
<feature type="domain" description="Hint" evidence="1">
    <location>
        <begin position="334"/>
        <end position="428"/>
    </location>
</feature>
<protein>
    <submittedName>
        <fullName evidence="2">2,3,4,5-tetrahydropyridine-2,6-carboxylate N-succinyltransferase</fullName>
    </submittedName>
</protein>
<dbReference type="Pfam" id="PF13403">
    <property type="entry name" value="Hint_2"/>
    <property type="match status" value="1"/>
</dbReference>
<accession>A0A1D9MEL5</accession>
<dbReference type="EMBL" id="CP017781">
    <property type="protein sequence ID" value="AOZ70311.1"/>
    <property type="molecule type" value="Genomic_DNA"/>
</dbReference>
<evidence type="ECO:0000259" key="1">
    <source>
        <dbReference type="SMART" id="SM00306"/>
    </source>
</evidence>
<gene>
    <name evidence="2" type="ORF">LPB142_14080</name>
</gene>
<dbReference type="NCBIfam" id="NF038133">
    <property type="entry name" value="choice_anch_L"/>
    <property type="match status" value="1"/>
</dbReference>
<evidence type="ECO:0000313" key="2">
    <source>
        <dbReference type="EMBL" id="AOZ70311.1"/>
    </source>
</evidence>
<dbReference type="STRING" id="1850250.LPB142_14080"/>
<dbReference type="KEGG" id="rhp:LPB142_14080"/>
<dbReference type="GO" id="GO:0016740">
    <property type="term" value="F:transferase activity"/>
    <property type="evidence" value="ECO:0007669"/>
    <property type="project" value="UniProtKB-KW"/>
</dbReference>
<dbReference type="InterPro" id="IPR036844">
    <property type="entry name" value="Hint_dom_sf"/>
</dbReference>
<proteinExistence type="predicted"/>
<evidence type="ECO:0000313" key="3">
    <source>
        <dbReference type="Proteomes" id="UP000176562"/>
    </source>
</evidence>
<reference evidence="2 3" key="1">
    <citation type="submission" date="2016-10" db="EMBL/GenBank/DDBJ databases">
        <title>Rhodobacter sp. LPB0142, isolated from sea water.</title>
        <authorList>
            <person name="Kim E."/>
            <person name="Yi H."/>
        </authorList>
    </citation>
    <scope>NUCLEOTIDE SEQUENCE [LARGE SCALE GENOMIC DNA]</scope>
    <source>
        <strain evidence="2 3">LPB0142</strain>
    </source>
</reference>
<dbReference type="InterPro" id="IPR028992">
    <property type="entry name" value="Hedgehog/Intein_dom"/>
</dbReference>
<dbReference type="AlphaFoldDB" id="A0A1D9MEL5"/>
<dbReference type="Gene3D" id="2.170.16.10">
    <property type="entry name" value="Hedgehog/Intein (Hint) domain"/>
    <property type="match status" value="1"/>
</dbReference>
<dbReference type="SUPFAM" id="SSF51294">
    <property type="entry name" value="Hedgehog/intein (Hint) domain"/>
    <property type="match status" value="1"/>
</dbReference>
<sequence length="523" mass="55454">MPWASELSYNTSASALQMANTIFGDGVTVVGASYTGDARSSAIYSRGDALSPEATPSNTGVILSTGYATSFTNSFGDVNTSTNTSTNTSGVNNNADFNAIAGTTTYDAAWLDVDFIPTGDTMTVSFTFASEEYPEYINSIYNDIVGVWVNGSYVELAAGNGNTSVINVNSQNNENLYISNTSDSYNTEMDGFTVTMSLTFPVNVGVVNSIRIGIADTSDSNYDSNILIAGDSIQTVLIAADDVANVAPGEARTIDVLANDHSGTNGTLTITHINGVAVTAGQTVTLASGEQVTLNPDGTLTVLTDAEEETVNFTYEISDGAGHTDVGFVTVNVVPCFTAGTRIATPEGPRAVEDLRPGDLVFTQDDGAQPLRWVGRHRVRATGDFAPIRIEADTFGRHDVLTVSPQHRILMRDALAELMFGEAEVLVAAKHLVDGARVRVVEGGEVEYFHLLFDRHQVIFSEGLATESFLPGPQVLGGLEAACQAEICALFPELDPATGTGFAPAARRMLKGYEARLLRERAA</sequence>
<keyword evidence="3" id="KW-1185">Reference proteome</keyword>
<dbReference type="SMART" id="SM00306">
    <property type="entry name" value="HintN"/>
    <property type="match status" value="1"/>
</dbReference>
<organism evidence="2 3">
    <name type="scientific">Rhodobacter xanthinilyticus</name>
    <dbReference type="NCBI Taxonomy" id="1850250"/>
    <lineage>
        <taxon>Bacteria</taxon>
        <taxon>Pseudomonadati</taxon>
        <taxon>Pseudomonadota</taxon>
        <taxon>Alphaproteobacteria</taxon>
        <taxon>Rhodobacterales</taxon>
        <taxon>Rhodobacter group</taxon>
        <taxon>Rhodobacter</taxon>
    </lineage>
</organism>
<dbReference type="RefSeq" id="WP_071166731.1">
    <property type="nucleotide sequence ID" value="NZ_CP017781.1"/>
</dbReference>